<keyword evidence="3 5" id="KW-0133">Cell shape</keyword>
<evidence type="ECO:0000256" key="5">
    <source>
        <dbReference type="PIRNR" id="PIRNR038471"/>
    </source>
</evidence>
<comment type="function">
    <text evidence="5">Involved in formation and maintenance of cell shape.</text>
</comment>
<evidence type="ECO:0000256" key="2">
    <source>
        <dbReference type="ARBA" id="ARBA00013855"/>
    </source>
</evidence>
<dbReference type="Proteomes" id="UP001298424">
    <property type="component" value="Unassembled WGS sequence"/>
</dbReference>
<dbReference type="InterPro" id="IPR042175">
    <property type="entry name" value="Cell/Rod_MreC_2"/>
</dbReference>
<dbReference type="Pfam" id="PF04085">
    <property type="entry name" value="MreC"/>
    <property type="match status" value="1"/>
</dbReference>
<dbReference type="RefSeq" id="WP_238747763.1">
    <property type="nucleotide sequence ID" value="NZ_JAKOOW010000026.1"/>
</dbReference>
<evidence type="ECO:0000256" key="3">
    <source>
        <dbReference type="ARBA" id="ARBA00022960"/>
    </source>
</evidence>
<accession>A0ABS9NNJ6</accession>
<reference evidence="8 9" key="1">
    <citation type="submission" date="2022-02" db="EMBL/GenBank/DDBJ databases">
        <title>Genome sequence data of Kingella unionensis sp. nov. strain CICC 24913 (CCUG 75125).</title>
        <authorList>
            <person name="Xiao M."/>
        </authorList>
    </citation>
    <scope>NUCLEOTIDE SEQUENCE [LARGE SCALE GENOMIC DNA]</scope>
    <source>
        <strain evidence="8 9">CICC 24913</strain>
    </source>
</reference>
<evidence type="ECO:0000256" key="6">
    <source>
        <dbReference type="SAM" id="MobiDB-lite"/>
    </source>
</evidence>
<evidence type="ECO:0000259" key="7">
    <source>
        <dbReference type="Pfam" id="PF04085"/>
    </source>
</evidence>
<dbReference type="EMBL" id="JAKOOW010000026">
    <property type="protein sequence ID" value="MCG6504360.1"/>
    <property type="molecule type" value="Genomic_DNA"/>
</dbReference>
<keyword evidence="9" id="KW-1185">Reference proteome</keyword>
<feature type="compositionally biased region" description="Polar residues" evidence="6">
    <location>
        <begin position="275"/>
        <end position="284"/>
    </location>
</feature>
<dbReference type="Gene3D" id="2.40.10.350">
    <property type="entry name" value="Rod shape-determining protein MreC, domain 2"/>
    <property type="match status" value="1"/>
</dbReference>
<dbReference type="InterPro" id="IPR042177">
    <property type="entry name" value="Cell/Rod_1"/>
</dbReference>
<dbReference type="PANTHER" id="PTHR34138">
    <property type="entry name" value="CELL SHAPE-DETERMINING PROTEIN MREC"/>
    <property type="match status" value="1"/>
</dbReference>
<dbReference type="Gene3D" id="2.40.10.340">
    <property type="entry name" value="Rod shape-determining protein MreC, domain 1"/>
    <property type="match status" value="1"/>
</dbReference>
<organism evidence="8 9">
    <name type="scientific">Kingella pumchi</name>
    <dbReference type="NCBI Taxonomy" id="2779506"/>
    <lineage>
        <taxon>Bacteria</taxon>
        <taxon>Pseudomonadati</taxon>
        <taxon>Pseudomonadota</taxon>
        <taxon>Betaproteobacteria</taxon>
        <taxon>Neisseriales</taxon>
        <taxon>Neisseriaceae</taxon>
        <taxon>Kingella</taxon>
    </lineage>
</organism>
<dbReference type="PANTHER" id="PTHR34138:SF1">
    <property type="entry name" value="CELL SHAPE-DETERMINING PROTEIN MREC"/>
    <property type="match status" value="1"/>
</dbReference>
<dbReference type="PIRSF" id="PIRSF038471">
    <property type="entry name" value="MreC"/>
    <property type="match status" value="1"/>
</dbReference>
<comment type="similarity">
    <text evidence="1 5">Belongs to the MreC family.</text>
</comment>
<sequence>MSQPYPFARRGISPVNKLICLSLLSVVLMVLDERYTAMQRAKEYIAGALYPLQWMAQQPVEWYEYGSALFQSQDYLLTENERLTLENSRLKIDLHRADMNARELEQLKSLAALGSHGLGEAQTAEVVSNGKEPLANRIIINKGSRQNIRAGDAVVDENGLVGQVSQSYPFSAEVHLLTDAKAVIPVMVARTGVRTLVYGGSDQLSLRYFPSDADLQPEDMLVTSGLDSVYPAGIPVAKVVQTGRNTGMPYYSAQLKPVAALRSSKYVLVLPQQPLPQTGETTSDAAAASVPSAKP</sequence>
<dbReference type="NCBIfam" id="TIGR00219">
    <property type="entry name" value="mreC"/>
    <property type="match status" value="1"/>
</dbReference>
<evidence type="ECO:0000313" key="8">
    <source>
        <dbReference type="EMBL" id="MCG6504360.1"/>
    </source>
</evidence>
<feature type="domain" description="Rod shape-determining protein MreC beta-barrel core" evidence="7">
    <location>
        <begin position="126"/>
        <end position="270"/>
    </location>
</feature>
<evidence type="ECO:0000313" key="9">
    <source>
        <dbReference type="Proteomes" id="UP001298424"/>
    </source>
</evidence>
<name>A0ABS9NNJ6_9NEIS</name>
<evidence type="ECO:0000256" key="1">
    <source>
        <dbReference type="ARBA" id="ARBA00009369"/>
    </source>
</evidence>
<gene>
    <name evidence="8" type="primary">mreC</name>
    <name evidence="8" type="ORF">MB824_07610</name>
</gene>
<proteinExistence type="inferred from homology"/>
<feature type="region of interest" description="Disordered" evidence="6">
    <location>
        <begin position="275"/>
        <end position="295"/>
    </location>
</feature>
<dbReference type="InterPro" id="IPR055342">
    <property type="entry name" value="MreC_beta-barrel_core"/>
</dbReference>
<dbReference type="InterPro" id="IPR007221">
    <property type="entry name" value="MreC"/>
</dbReference>
<evidence type="ECO:0000256" key="4">
    <source>
        <dbReference type="ARBA" id="ARBA00032089"/>
    </source>
</evidence>
<protein>
    <recommendedName>
        <fullName evidence="2 5">Cell shape-determining protein MreC</fullName>
    </recommendedName>
    <alternativeName>
        <fullName evidence="4 5">Cell shape protein MreC</fullName>
    </alternativeName>
</protein>
<comment type="caution">
    <text evidence="8">The sequence shown here is derived from an EMBL/GenBank/DDBJ whole genome shotgun (WGS) entry which is preliminary data.</text>
</comment>